<accession>A0A5N3X7I2</accession>
<name>A0A5N3X7I2_MUNRE</name>
<keyword evidence="2" id="KW-1185">Reference proteome</keyword>
<evidence type="ECO:0000313" key="2">
    <source>
        <dbReference type="Proteomes" id="UP000326062"/>
    </source>
</evidence>
<proteinExistence type="predicted"/>
<organism evidence="1 2">
    <name type="scientific">Muntiacus reevesi</name>
    <name type="common">Reeves' muntjac</name>
    <name type="synonym">Cervus reevesi</name>
    <dbReference type="NCBI Taxonomy" id="9886"/>
    <lineage>
        <taxon>Eukaryota</taxon>
        <taxon>Metazoa</taxon>
        <taxon>Chordata</taxon>
        <taxon>Craniata</taxon>
        <taxon>Vertebrata</taxon>
        <taxon>Euteleostomi</taxon>
        <taxon>Mammalia</taxon>
        <taxon>Eutheria</taxon>
        <taxon>Laurasiatheria</taxon>
        <taxon>Artiodactyla</taxon>
        <taxon>Ruminantia</taxon>
        <taxon>Pecora</taxon>
        <taxon>Cervidae</taxon>
        <taxon>Muntiacinae</taxon>
        <taxon>Muntiacus</taxon>
    </lineage>
</organism>
<dbReference type="EMBL" id="VCEB01000015">
    <property type="protein sequence ID" value="KAB0369624.1"/>
    <property type="molecule type" value="Genomic_DNA"/>
</dbReference>
<evidence type="ECO:0000313" key="1">
    <source>
        <dbReference type="EMBL" id="KAB0369624.1"/>
    </source>
</evidence>
<dbReference type="Proteomes" id="UP000326062">
    <property type="component" value="Chromosome 13"/>
</dbReference>
<gene>
    <name evidence="1" type="ORF">FD755_018617</name>
</gene>
<protein>
    <submittedName>
        <fullName evidence="1">Uncharacterized protein</fullName>
    </submittedName>
</protein>
<reference evidence="1 2" key="1">
    <citation type="submission" date="2019-06" db="EMBL/GenBank/DDBJ databases">
        <title>Discovery of a novel chromosome fission-fusion reversal in muntjac.</title>
        <authorList>
            <person name="Mudd A.B."/>
            <person name="Bredeson J.V."/>
            <person name="Baum R."/>
            <person name="Hockemeyer D."/>
            <person name="Rokhsar D.S."/>
        </authorList>
    </citation>
    <scope>NUCLEOTIDE SEQUENCE [LARGE SCALE GENOMIC DNA]</scope>
    <source>
        <strain evidence="1">UCam_UCB_Mr</strain>
        <tissue evidence="1">Fibroblast cell line</tissue>
    </source>
</reference>
<sequence length="55" mass="6635">MYNTVWNMEDLDLEYAKTDINCGTDLMFYIEMDPPDLIFFKKRKFRGLVHYCCVS</sequence>
<comment type="caution">
    <text evidence="1">The sequence shown here is derived from an EMBL/GenBank/DDBJ whole genome shotgun (WGS) entry which is preliminary data.</text>
</comment>
<dbReference type="AlphaFoldDB" id="A0A5N3X7I2"/>